<dbReference type="Gene3D" id="1.10.510.10">
    <property type="entry name" value="Transferase(Phosphotransferase) domain 1"/>
    <property type="match status" value="1"/>
</dbReference>
<keyword evidence="4" id="KW-1185">Reference proteome</keyword>
<dbReference type="AlphaFoldDB" id="A0A812X0T1"/>
<feature type="region of interest" description="Disordered" evidence="1">
    <location>
        <begin position="676"/>
        <end position="706"/>
    </location>
</feature>
<dbReference type="EMBL" id="CAJNIZ010045190">
    <property type="protein sequence ID" value="CAE7712781.1"/>
    <property type="molecule type" value="Genomic_DNA"/>
</dbReference>
<dbReference type="PANTHER" id="PTHR44167:SF24">
    <property type="entry name" value="SERINE_THREONINE-PROTEIN KINASE CHK2"/>
    <property type="match status" value="1"/>
</dbReference>
<dbReference type="Proteomes" id="UP000649617">
    <property type="component" value="Unassembled WGS sequence"/>
</dbReference>
<dbReference type="InterPro" id="IPR000719">
    <property type="entry name" value="Prot_kinase_dom"/>
</dbReference>
<evidence type="ECO:0000313" key="4">
    <source>
        <dbReference type="Proteomes" id="UP000649617"/>
    </source>
</evidence>
<feature type="region of interest" description="Disordered" evidence="1">
    <location>
        <begin position="531"/>
        <end position="552"/>
    </location>
</feature>
<evidence type="ECO:0000313" key="3">
    <source>
        <dbReference type="EMBL" id="CAE7712781.1"/>
    </source>
</evidence>
<gene>
    <name evidence="3" type="primary">Ulk1</name>
    <name evidence="3" type="ORF">SPIL2461_LOCUS20207</name>
</gene>
<dbReference type="GO" id="GO:0004674">
    <property type="term" value="F:protein serine/threonine kinase activity"/>
    <property type="evidence" value="ECO:0007669"/>
    <property type="project" value="TreeGrafter"/>
</dbReference>
<protein>
    <submittedName>
        <fullName evidence="3">Ulk1 protein</fullName>
    </submittedName>
</protein>
<dbReference type="PANTHER" id="PTHR44167">
    <property type="entry name" value="OVARIAN-SPECIFIC SERINE/THREONINE-PROTEIN KINASE LOK-RELATED"/>
    <property type="match status" value="1"/>
</dbReference>
<proteinExistence type="predicted"/>
<dbReference type="GO" id="GO:0044773">
    <property type="term" value="P:mitotic DNA damage checkpoint signaling"/>
    <property type="evidence" value="ECO:0007669"/>
    <property type="project" value="TreeGrafter"/>
</dbReference>
<dbReference type="SMART" id="SM00220">
    <property type="entry name" value="S_TKc"/>
    <property type="match status" value="1"/>
</dbReference>
<name>A0A812X0T1_SYMPI</name>
<organism evidence="3 4">
    <name type="scientific">Symbiodinium pilosum</name>
    <name type="common">Dinoflagellate</name>
    <dbReference type="NCBI Taxonomy" id="2952"/>
    <lineage>
        <taxon>Eukaryota</taxon>
        <taxon>Sar</taxon>
        <taxon>Alveolata</taxon>
        <taxon>Dinophyceae</taxon>
        <taxon>Suessiales</taxon>
        <taxon>Symbiodiniaceae</taxon>
        <taxon>Symbiodinium</taxon>
    </lineage>
</organism>
<dbReference type="GO" id="GO:0005524">
    <property type="term" value="F:ATP binding"/>
    <property type="evidence" value="ECO:0007669"/>
    <property type="project" value="InterPro"/>
</dbReference>
<dbReference type="Pfam" id="PF00069">
    <property type="entry name" value="Pkinase"/>
    <property type="match status" value="1"/>
</dbReference>
<reference evidence="3" key="1">
    <citation type="submission" date="2021-02" db="EMBL/GenBank/DDBJ databases">
        <authorList>
            <person name="Dougan E. K."/>
            <person name="Rhodes N."/>
            <person name="Thang M."/>
            <person name="Chan C."/>
        </authorList>
    </citation>
    <scope>NUCLEOTIDE SEQUENCE</scope>
</reference>
<dbReference type="InterPro" id="IPR011009">
    <property type="entry name" value="Kinase-like_dom_sf"/>
</dbReference>
<sequence>ILHQQTSSCCLIDSESHRKLQLGSVAMHIMQTAIWLLVLGLRTQGARLGERSSEVQKNLNAVEELHRYRAFNETGIRLLLQGEDLPLLEPFSLSEVPGKGKKDQDVQLPVKWRSKLQITKWLGAGTFGKVFKCKVLCETHRDLYVSVKYIEEKSKLVRTEIGVLDAMKGYSDFCISAIGSPSHIEDPHGFWIMMPYMNHGDLHDFLKQCHTHRACLNAGSREGRRDFTKVDPAFTDAYILVLFHDIVVGTEALHTKTGRIHTDLKPANVMVNCQQDHGGTKCFAAVIDLGLACTMKVNGCHVGGTPVYMPPEVWNQDVRALYLASRDVWALGVILYQLVYNKNPPFFSNPQFMVHRYDPSTDPTIRGTKKVDTLIMQMLAHDYRKRPSMASIRKELERLVAETAAPNGGGKEKLKFQMGDAVEYFSPSYNQWLPAKVIAVKGDLYDLNIRPDVAADALRAALPQPHGLSLVEVSEQREERRAYTQKYERGDLVQWWSTRYKMWMDAKVMVARSDGTYMLDVTRVATEDVMRKPQEGDRYTPPGPPLAQEQDLAPAPPAQHKFAVGDDVEVKTMHNGWIPDMVMKLNPDGTYDLITQRGVPLERLRPLSKPVQLDEPVAEPEAEPIVDHKFKVGDKVQYMSITKREWLPAIVLKLKGFHQYDLDIKVDAEEYKMRYPPHDNHEHAQEDAVQAEEKEEHAQEDAVQAQERELDVPVEVQMLRSNAVQRGAALKLPSCL</sequence>
<feature type="domain" description="Protein kinase" evidence="2">
    <location>
        <begin position="116"/>
        <end position="399"/>
    </location>
</feature>
<dbReference type="SUPFAM" id="SSF56112">
    <property type="entry name" value="Protein kinase-like (PK-like)"/>
    <property type="match status" value="1"/>
</dbReference>
<evidence type="ECO:0000259" key="2">
    <source>
        <dbReference type="PROSITE" id="PS50011"/>
    </source>
</evidence>
<dbReference type="OrthoDB" id="541276at2759"/>
<dbReference type="GO" id="GO:0005634">
    <property type="term" value="C:nucleus"/>
    <property type="evidence" value="ECO:0007669"/>
    <property type="project" value="TreeGrafter"/>
</dbReference>
<comment type="caution">
    <text evidence="3">The sequence shown here is derived from an EMBL/GenBank/DDBJ whole genome shotgun (WGS) entry which is preliminary data.</text>
</comment>
<feature type="non-terminal residue" evidence="3">
    <location>
        <position position="736"/>
    </location>
</feature>
<dbReference type="PROSITE" id="PS50011">
    <property type="entry name" value="PROTEIN_KINASE_DOM"/>
    <property type="match status" value="1"/>
</dbReference>
<accession>A0A812X0T1</accession>
<evidence type="ECO:0000256" key="1">
    <source>
        <dbReference type="SAM" id="MobiDB-lite"/>
    </source>
</evidence>